<gene>
    <name evidence="6" type="ORF">NEOLI_005277</name>
</gene>
<dbReference type="PANTHER" id="PTHR46481:SF10">
    <property type="entry name" value="ZINC FINGER BED DOMAIN-CONTAINING PROTEIN 39"/>
    <property type="match status" value="1"/>
</dbReference>
<keyword evidence="5" id="KW-0539">Nucleus</keyword>
<evidence type="ECO:0000256" key="1">
    <source>
        <dbReference type="ARBA" id="ARBA00004123"/>
    </source>
</evidence>
<sequence>MSTFNSSLSDAPGDIPTDISFESDYLATPTTSSLPHATKQNEQSTIWEHCIPRVNDEPFRNSNGKRIWRCNPCSLDKKHTEFNIQNGTSAVSRHLVQKHRIILLDKRSVRDETAQKTVSQITEFFQEMPPPNKRFKILMDPTILRELWLQFITQNDLPLRLNESPALRTLLQFLSPEANSTLPLSHTAVADDLKRSFTFKKGLVKTALQHAKSSIHICPDIWSSGNNLSLLGVRVHFVSEDFKLEELTLGLKELDGAHTGENIAGVLLDLLLDYNIANKLGFLNADNAANNNTAARSLSLQLSELNIEWDSKIHRLRCAGHIINLSVMAFLLGKHPHCSTGEIDLNSIKDWHAHGPLGKLHNIVPSELEQKSSIS</sequence>
<keyword evidence="2" id="KW-0479">Metal-binding</keyword>
<evidence type="ECO:0000256" key="5">
    <source>
        <dbReference type="ARBA" id="ARBA00023242"/>
    </source>
</evidence>
<comment type="caution">
    <text evidence="6">The sequence shown here is derived from an EMBL/GenBank/DDBJ whole genome shotgun (WGS) entry which is preliminary data.</text>
</comment>
<accession>A0A1U7LQD8</accession>
<evidence type="ECO:0000313" key="6">
    <source>
        <dbReference type="EMBL" id="OLL24762.1"/>
    </source>
</evidence>
<reference evidence="6 7" key="1">
    <citation type="submission" date="2016-04" db="EMBL/GenBank/DDBJ databases">
        <title>Evolutionary innovation and constraint leading to complex multicellularity in the Ascomycota.</title>
        <authorList>
            <person name="Cisse O."/>
            <person name="Nguyen A."/>
            <person name="Hewitt D.A."/>
            <person name="Jedd G."/>
            <person name="Stajich J.E."/>
        </authorList>
    </citation>
    <scope>NUCLEOTIDE SEQUENCE [LARGE SCALE GENOMIC DNA]</scope>
    <source>
        <strain evidence="6 7">DAH-3</strain>
    </source>
</reference>
<proteinExistence type="predicted"/>
<name>A0A1U7LQD8_NEOID</name>
<dbReference type="PANTHER" id="PTHR46481">
    <property type="entry name" value="ZINC FINGER BED DOMAIN-CONTAINING PROTEIN 4"/>
    <property type="match status" value="1"/>
</dbReference>
<dbReference type="SUPFAM" id="SSF53098">
    <property type="entry name" value="Ribonuclease H-like"/>
    <property type="match status" value="1"/>
</dbReference>
<dbReference type="OrthoDB" id="5103939at2759"/>
<evidence type="ECO:0000256" key="3">
    <source>
        <dbReference type="ARBA" id="ARBA00022771"/>
    </source>
</evidence>
<keyword evidence="7" id="KW-1185">Reference proteome</keyword>
<keyword evidence="3" id="KW-0863">Zinc-finger</keyword>
<dbReference type="EMBL" id="LXFE01000637">
    <property type="protein sequence ID" value="OLL24762.1"/>
    <property type="molecule type" value="Genomic_DNA"/>
</dbReference>
<dbReference type="GO" id="GO:0008270">
    <property type="term" value="F:zinc ion binding"/>
    <property type="evidence" value="ECO:0007669"/>
    <property type="project" value="UniProtKB-KW"/>
</dbReference>
<evidence type="ECO:0000313" key="7">
    <source>
        <dbReference type="Proteomes" id="UP000186594"/>
    </source>
</evidence>
<evidence type="ECO:0000256" key="4">
    <source>
        <dbReference type="ARBA" id="ARBA00022833"/>
    </source>
</evidence>
<dbReference type="OMA" id="HAKSSIH"/>
<keyword evidence="4" id="KW-0862">Zinc</keyword>
<organism evidence="6 7">
    <name type="scientific">Neolecta irregularis (strain DAH-3)</name>
    <dbReference type="NCBI Taxonomy" id="1198029"/>
    <lineage>
        <taxon>Eukaryota</taxon>
        <taxon>Fungi</taxon>
        <taxon>Dikarya</taxon>
        <taxon>Ascomycota</taxon>
        <taxon>Taphrinomycotina</taxon>
        <taxon>Neolectales</taxon>
        <taxon>Neolectaceae</taxon>
        <taxon>Neolecta</taxon>
    </lineage>
</organism>
<dbReference type="InterPro" id="IPR012337">
    <property type="entry name" value="RNaseH-like_sf"/>
</dbReference>
<protein>
    <submittedName>
        <fullName evidence="6">Putative AC transposase</fullName>
    </submittedName>
</protein>
<comment type="subcellular location">
    <subcellularLocation>
        <location evidence="1">Nucleus</location>
    </subcellularLocation>
</comment>
<evidence type="ECO:0000256" key="2">
    <source>
        <dbReference type="ARBA" id="ARBA00022723"/>
    </source>
</evidence>
<dbReference type="InterPro" id="IPR052035">
    <property type="entry name" value="ZnF_BED_domain_contain"/>
</dbReference>
<dbReference type="GO" id="GO:0005634">
    <property type="term" value="C:nucleus"/>
    <property type="evidence" value="ECO:0007669"/>
    <property type="project" value="UniProtKB-SubCell"/>
</dbReference>
<dbReference type="AlphaFoldDB" id="A0A1U7LQD8"/>
<dbReference type="Proteomes" id="UP000186594">
    <property type="component" value="Unassembled WGS sequence"/>
</dbReference>
<dbReference type="STRING" id="1198029.A0A1U7LQD8"/>